<dbReference type="InterPro" id="IPR044148">
    <property type="entry name" value="ALDH_GabD1-like"/>
</dbReference>
<dbReference type="FunFam" id="3.40.605.10:FF:000012">
    <property type="entry name" value="NAD-dependent succinate-semialdehyde dehydrogenase"/>
    <property type="match status" value="1"/>
</dbReference>
<dbReference type="InterPro" id="IPR016161">
    <property type="entry name" value="Ald_DH/histidinol_DH"/>
</dbReference>
<dbReference type="InterPro" id="IPR016162">
    <property type="entry name" value="Ald_DH_N"/>
</dbReference>
<dbReference type="PANTHER" id="PTHR43217:SF2">
    <property type="entry name" value="SUCCINATE-SEMIALDEHYDE DEHYDROGENASE [NADP(+)]"/>
    <property type="match status" value="1"/>
</dbReference>
<dbReference type="Pfam" id="PF00171">
    <property type="entry name" value="Aldedh"/>
    <property type="match status" value="1"/>
</dbReference>
<evidence type="ECO:0000256" key="4">
    <source>
        <dbReference type="PROSITE-ProRule" id="PRU10007"/>
    </source>
</evidence>
<comment type="similarity">
    <text evidence="1 5">Belongs to the aldehyde dehydrogenase family.</text>
</comment>
<dbReference type="EC" id="1.2.1.79" evidence="7"/>
<keyword evidence="3 5" id="KW-0560">Oxidoreductase</keyword>
<evidence type="ECO:0000313" key="8">
    <source>
        <dbReference type="Proteomes" id="UP000187735"/>
    </source>
</evidence>
<protein>
    <submittedName>
        <fullName evidence="7">Succinate-semialdehyde dehydrogenase [NADP(+)] 1</fullName>
        <ecNumber evidence="7">1.2.1.79</ecNumber>
    </submittedName>
</protein>
<evidence type="ECO:0000256" key="2">
    <source>
        <dbReference type="ARBA" id="ARBA00022857"/>
    </source>
</evidence>
<accession>A0A1P8WHW4</accession>
<dbReference type="CDD" id="cd07100">
    <property type="entry name" value="ALDH_SSADH1_GabD1"/>
    <property type="match status" value="1"/>
</dbReference>
<dbReference type="GO" id="GO:0004030">
    <property type="term" value="F:aldehyde dehydrogenase [NAD(P)+] activity"/>
    <property type="evidence" value="ECO:0007669"/>
    <property type="project" value="InterPro"/>
</dbReference>
<dbReference type="EMBL" id="CP017641">
    <property type="protein sequence ID" value="APZ93623.1"/>
    <property type="molecule type" value="Genomic_DNA"/>
</dbReference>
<reference evidence="7 8" key="1">
    <citation type="journal article" date="2016" name="Front. Microbiol.">
        <title>Fuerstia marisgermanicae gen. nov., sp. nov., an Unusual Member of the Phylum Planctomycetes from the German Wadden Sea.</title>
        <authorList>
            <person name="Kohn T."/>
            <person name="Heuer A."/>
            <person name="Jogler M."/>
            <person name="Vollmers J."/>
            <person name="Boedeker C."/>
            <person name="Bunk B."/>
            <person name="Rast P."/>
            <person name="Borchert D."/>
            <person name="Glockner I."/>
            <person name="Freese H.M."/>
            <person name="Klenk H.P."/>
            <person name="Overmann J."/>
            <person name="Kaster A.K."/>
            <person name="Rohde M."/>
            <person name="Wiegand S."/>
            <person name="Jogler C."/>
        </authorList>
    </citation>
    <scope>NUCLEOTIDE SEQUENCE [LARGE SCALE GENOMIC DNA]</scope>
    <source>
        <strain evidence="7 8">NH11</strain>
    </source>
</reference>
<keyword evidence="8" id="KW-1185">Reference proteome</keyword>
<dbReference type="Gene3D" id="3.40.309.10">
    <property type="entry name" value="Aldehyde Dehydrogenase, Chain A, domain 2"/>
    <property type="match status" value="1"/>
</dbReference>
<organism evidence="7 8">
    <name type="scientific">Fuerstiella marisgermanici</name>
    <dbReference type="NCBI Taxonomy" id="1891926"/>
    <lineage>
        <taxon>Bacteria</taxon>
        <taxon>Pseudomonadati</taxon>
        <taxon>Planctomycetota</taxon>
        <taxon>Planctomycetia</taxon>
        <taxon>Planctomycetales</taxon>
        <taxon>Planctomycetaceae</taxon>
        <taxon>Fuerstiella</taxon>
    </lineage>
</organism>
<feature type="domain" description="Aldehyde dehydrogenase" evidence="6">
    <location>
        <begin position="70"/>
        <end position="519"/>
    </location>
</feature>
<proteinExistence type="inferred from homology"/>
<feature type="active site" evidence="4">
    <location>
        <position position="297"/>
    </location>
</feature>
<dbReference type="Proteomes" id="UP000187735">
    <property type="component" value="Chromosome"/>
</dbReference>
<dbReference type="KEGG" id="fmr:Fuma_03241"/>
<dbReference type="GO" id="GO:0004777">
    <property type="term" value="F:succinate-semialdehyde dehydrogenase (NAD+) activity"/>
    <property type="evidence" value="ECO:0007669"/>
    <property type="project" value="TreeGrafter"/>
</dbReference>
<dbReference type="AlphaFoldDB" id="A0A1P8WHW4"/>
<evidence type="ECO:0000259" key="6">
    <source>
        <dbReference type="Pfam" id="PF00171"/>
    </source>
</evidence>
<sequence>MSPCAGHPKGPTFACQGSLGLVVPNAPDFSRQPSSCPQASVADGSTFALVGEQPAAGGRVSSIILRKRPMTIASINPATNEQIKMYPPLTKDEVSAAIEKSDDAYQTWKTTSFVERKTILLKLAETLRANVDKFAHLITLEMGKRISESRYEINYCANIAEFYANGAETFLADQPMDVDDVDAYIRHEPLGVIMGVMPWNFPFYQVIRFAAPNVMAGNTVMVKHASNVPQCAEAIADLFRESGLPDGVYTNLFIPTEFVELIVSDKRVQGVSLTGSEVAGAAVASLAGKNLKRSVLELGGNDPFIVLDDADVEKAVTLAVKGRTVNAGQSCVAAKRFIVVDEVADRFLSGFKQQMSQLEMGDPADEQTTLAPLSSEDAAVKLQKQVQATIDAGATVVLGGDRPDRLGAYFNPTILTDITPEMPTFDQELFGPVASVYRVKDEAAAIELANRSSYGLGGSVYTQDAERGRRVAEQVQTGMMFINQPTRSQAELPFGGIKNSGYGRELSHLGILEFINRKLIHTGPKKS</sequence>
<evidence type="ECO:0000256" key="5">
    <source>
        <dbReference type="RuleBase" id="RU003345"/>
    </source>
</evidence>
<evidence type="ECO:0000256" key="1">
    <source>
        <dbReference type="ARBA" id="ARBA00009986"/>
    </source>
</evidence>
<gene>
    <name evidence="7" type="primary">gabD_2</name>
    <name evidence="7" type="ORF">Fuma_03241</name>
</gene>
<dbReference type="InterPro" id="IPR016163">
    <property type="entry name" value="Ald_DH_C"/>
</dbReference>
<dbReference type="SUPFAM" id="SSF53720">
    <property type="entry name" value="ALDH-like"/>
    <property type="match status" value="1"/>
</dbReference>
<dbReference type="PANTHER" id="PTHR43217">
    <property type="entry name" value="SUCCINATE SEMIALDEHYDE DEHYDROGENASE [NAD(P)+] SAD"/>
    <property type="match status" value="1"/>
</dbReference>
<dbReference type="FunFam" id="3.40.309.10:FF:000010">
    <property type="entry name" value="Gamma-aminobutyraldehyde dehydrogenase"/>
    <property type="match status" value="1"/>
</dbReference>
<keyword evidence="2" id="KW-0521">NADP</keyword>
<dbReference type="InterPro" id="IPR029510">
    <property type="entry name" value="Ald_DH_CS_GLU"/>
</dbReference>
<dbReference type="Gene3D" id="3.40.605.10">
    <property type="entry name" value="Aldehyde Dehydrogenase, Chain A, domain 1"/>
    <property type="match status" value="1"/>
</dbReference>
<dbReference type="GO" id="GO:0036243">
    <property type="term" value="F:succinate-semialdehyde dehydrogenase (NADP+) activity"/>
    <property type="evidence" value="ECO:0007669"/>
    <property type="project" value="UniProtKB-EC"/>
</dbReference>
<dbReference type="STRING" id="1891926.Fuma_03241"/>
<dbReference type="PROSITE" id="PS00687">
    <property type="entry name" value="ALDEHYDE_DEHYDR_GLU"/>
    <property type="match status" value="1"/>
</dbReference>
<name>A0A1P8WHW4_9PLAN</name>
<dbReference type="InterPro" id="IPR015590">
    <property type="entry name" value="Aldehyde_DH_dom"/>
</dbReference>
<evidence type="ECO:0000313" key="7">
    <source>
        <dbReference type="EMBL" id="APZ93623.1"/>
    </source>
</evidence>
<dbReference type="InterPro" id="IPR047110">
    <property type="entry name" value="GABD/Sad-like"/>
</dbReference>
<evidence type="ECO:0000256" key="3">
    <source>
        <dbReference type="ARBA" id="ARBA00023002"/>
    </source>
</evidence>